<evidence type="ECO:0000256" key="4">
    <source>
        <dbReference type="ARBA" id="ARBA00022694"/>
    </source>
</evidence>
<gene>
    <name evidence="6" type="ORF">ABUE30_16200</name>
</gene>
<evidence type="ECO:0000256" key="2">
    <source>
        <dbReference type="ARBA" id="ARBA00022679"/>
    </source>
</evidence>
<evidence type="ECO:0000313" key="7">
    <source>
        <dbReference type="Proteomes" id="UP001629953"/>
    </source>
</evidence>
<dbReference type="Pfam" id="PF03942">
    <property type="entry name" value="DTW"/>
    <property type="match status" value="1"/>
</dbReference>
<evidence type="ECO:0000259" key="5">
    <source>
        <dbReference type="SMART" id="SM01144"/>
    </source>
</evidence>
<sequence length="254" mass="28845">MASHFPHAVQQLYLQRLSMSTRPYLARGHQIVRCPDCRLAVQFCQCHLRQLVPSDCAFCLVMYDAEVLKPSNSGRLIADLIEDTHAFTWSRTQPPSALLALLQSPQYQPIVIFPKANALEAQPMVEPQHLKYCSGKKPLFILLDGTWREAHKIYRKSLWLHHLPLMSFDLKSAPTEYSLRRGRRDFQLATAEVAALALAQAGEQHNAEALLHWFEVFCEASLLATTKIPLITRQPLALLQQNYQHAVALAQQGR</sequence>
<evidence type="ECO:0000313" key="6">
    <source>
        <dbReference type="EMBL" id="MFM2486574.1"/>
    </source>
</evidence>
<keyword evidence="2" id="KW-0808">Transferase</keyword>
<dbReference type="InterPro" id="IPR005636">
    <property type="entry name" value="DTW"/>
</dbReference>
<evidence type="ECO:0000256" key="3">
    <source>
        <dbReference type="ARBA" id="ARBA00022691"/>
    </source>
</evidence>
<reference evidence="6 7" key="1">
    <citation type="journal article" date="2013" name="Int. J. Syst. Evol. Microbiol.">
        <title>Celerinatantimonas yamalensis sp. nov., a cold-adapted diazotrophic bacterium from a cold permafrost brine.</title>
        <authorList>
            <person name="Shcherbakova V."/>
            <person name="Chuvilskaya N."/>
            <person name="Rivkina E."/>
            <person name="Demidov N."/>
            <person name="Uchaeva V."/>
            <person name="Suetin S."/>
            <person name="Suzina N."/>
            <person name="Gilichinsky D."/>
        </authorList>
    </citation>
    <scope>NUCLEOTIDE SEQUENCE [LARGE SCALE GENOMIC DNA]</scope>
    <source>
        <strain evidence="6 7">C7</strain>
    </source>
</reference>
<comment type="caution">
    <text evidence="6">The sequence shown here is derived from an EMBL/GenBank/DDBJ whole genome shotgun (WGS) entry which is preliminary data.</text>
</comment>
<dbReference type="EMBL" id="JBEQCT010000009">
    <property type="protein sequence ID" value="MFM2486574.1"/>
    <property type="molecule type" value="Genomic_DNA"/>
</dbReference>
<dbReference type="EC" id="2.5.1.25" evidence="1"/>
<name>A0ABW9GA80_9GAMM</name>
<keyword evidence="3" id="KW-0949">S-adenosyl-L-methionine</keyword>
<organism evidence="6 7">
    <name type="scientific">Celerinatantimonas yamalensis</name>
    <dbReference type="NCBI Taxonomy" id="559956"/>
    <lineage>
        <taxon>Bacteria</taxon>
        <taxon>Pseudomonadati</taxon>
        <taxon>Pseudomonadota</taxon>
        <taxon>Gammaproteobacteria</taxon>
        <taxon>Celerinatantimonadaceae</taxon>
        <taxon>Celerinatantimonas</taxon>
    </lineage>
</organism>
<accession>A0ABW9GA80</accession>
<proteinExistence type="predicted"/>
<protein>
    <recommendedName>
        <fullName evidence="1">tRNA-uridine aminocarboxypropyltransferase</fullName>
        <ecNumber evidence="1">2.5.1.25</ecNumber>
    </recommendedName>
</protein>
<dbReference type="InterPro" id="IPR039262">
    <property type="entry name" value="DTWD2/TAPT"/>
</dbReference>
<dbReference type="PANTHER" id="PTHR21392:SF1">
    <property type="entry name" value="TRNA-URIDINE AMINOCARBOXYPROPYLTRANSFERASE"/>
    <property type="match status" value="1"/>
</dbReference>
<dbReference type="RefSeq" id="WP_408624877.1">
    <property type="nucleotide sequence ID" value="NZ_JBEQCT010000009.1"/>
</dbReference>
<evidence type="ECO:0000256" key="1">
    <source>
        <dbReference type="ARBA" id="ARBA00012386"/>
    </source>
</evidence>
<keyword evidence="4" id="KW-0819">tRNA processing</keyword>
<feature type="domain" description="DTW" evidence="5">
    <location>
        <begin position="30"/>
        <end position="226"/>
    </location>
</feature>
<dbReference type="PANTHER" id="PTHR21392">
    <property type="entry name" value="TRNA-URIDINE AMINOCARBOXYPROPYLTRANSFERASE 2"/>
    <property type="match status" value="1"/>
</dbReference>
<keyword evidence="7" id="KW-1185">Reference proteome</keyword>
<dbReference type="SMART" id="SM01144">
    <property type="entry name" value="DTW"/>
    <property type="match status" value="1"/>
</dbReference>
<dbReference type="Proteomes" id="UP001629953">
    <property type="component" value="Unassembled WGS sequence"/>
</dbReference>